<dbReference type="OrthoDB" id="6162843at2759"/>
<keyword evidence="2" id="KW-0812">Transmembrane</keyword>
<reference evidence="3" key="1">
    <citation type="submission" date="2021-04" db="EMBL/GenBank/DDBJ databases">
        <authorList>
            <consortium name="Molecular Ecology Group"/>
        </authorList>
    </citation>
    <scope>NUCLEOTIDE SEQUENCE</scope>
</reference>
<keyword evidence="2" id="KW-1133">Transmembrane helix</keyword>
<feature type="compositionally biased region" description="Polar residues" evidence="1">
    <location>
        <begin position="170"/>
        <end position="192"/>
    </location>
</feature>
<evidence type="ECO:0000256" key="1">
    <source>
        <dbReference type="SAM" id="MobiDB-lite"/>
    </source>
</evidence>
<dbReference type="EMBL" id="CAJHNH020004323">
    <property type="protein sequence ID" value="CAG5130870.1"/>
    <property type="molecule type" value="Genomic_DNA"/>
</dbReference>
<gene>
    <name evidence="3" type="ORF">CUNI_LOCUS16428</name>
</gene>
<keyword evidence="2" id="KW-0472">Membrane</keyword>
<evidence type="ECO:0000256" key="2">
    <source>
        <dbReference type="SAM" id="Phobius"/>
    </source>
</evidence>
<proteinExistence type="predicted"/>
<feature type="region of interest" description="Disordered" evidence="1">
    <location>
        <begin position="159"/>
        <end position="192"/>
    </location>
</feature>
<feature type="region of interest" description="Disordered" evidence="1">
    <location>
        <begin position="1"/>
        <end position="38"/>
    </location>
</feature>
<accession>A0A8S3ZSQ5</accession>
<sequence length="192" mass="21670">MNTLPEHGFVLHTQSFRDNPGKSNKKQPDGLPLPKISRTDNSVRRHSIYREMNLDKFRSYVNSIRNYPTVKVPYHGLYRPEDQANAALDGAEVARLPQPGRRYGTFYSSVSSVGAVFTRYWPAVLGVSVGTIFLVTALVTSILCRQRRMLIQRVRWSDSPQHVTEPPDTSEYTSSSEASLASDLTRSSIHLM</sequence>
<comment type="caution">
    <text evidence="3">The sequence shown here is derived from an EMBL/GenBank/DDBJ whole genome shotgun (WGS) entry which is preliminary data.</text>
</comment>
<feature type="transmembrane region" description="Helical" evidence="2">
    <location>
        <begin position="120"/>
        <end position="143"/>
    </location>
</feature>
<protein>
    <submittedName>
        <fullName evidence="3">Uncharacterized protein</fullName>
    </submittedName>
</protein>
<dbReference type="Proteomes" id="UP000678393">
    <property type="component" value="Unassembled WGS sequence"/>
</dbReference>
<dbReference type="AlphaFoldDB" id="A0A8S3ZSQ5"/>
<evidence type="ECO:0000313" key="3">
    <source>
        <dbReference type="EMBL" id="CAG5130870.1"/>
    </source>
</evidence>
<evidence type="ECO:0000313" key="4">
    <source>
        <dbReference type="Proteomes" id="UP000678393"/>
    </source>
</evidence>
<organism evidence="3 4">
    <name type="scientific">Candidula unifasciata</name>
    <dbReference type="NCBI Taxonomy" id="100452"/>
    <lineage>
        <taxon>Eukaryota</taxon>
        <taxon>Metazoa</taxon>
        <taxon>Spiralia</taxon>
        <taxon>Lophotrochozoa</taxon>
        <taxon>Mollusca</taxon>
        <taxon>Gastropoda</taxon>
        <taxon>Heterobranchia</taxon>
        <taxon>Euthyneura</taxon>
        <taxon>Panpulmonata</taxon>
        <taxon>Eupulmonata</taxon>
        <taxon>Stylommatophora</taxon>
        <taxon>Helicina</taxon>
        <taxon>Helicoidea</taxon>
        <taxon>Geomitridae</taxon>
        <taxon>Candidula</taxon>
    </lineage>
</organism>
<name>A0A8S3ZSQ5_9EUPU</name>
<keyword evidence="4" id="KW-1185">Reference proteome</keyword>